<dbReference type="InterPro" id="IPR036163">
    <property type="entry name" value="HMA_dom_sf"/>
</dbReference>
<dbReference type="STRING" id="29730.A0A0D2UMD5"/>
<dbReference type="Proteomes" id="UP000032304">
    <property type="component" value="Chromosome 11"/>
</dbReference>
<dbReference type="PANTHER" id="PTHR47005:SF5">
    <property type="entry name" value="HEAVY METAL TRANSPORT_DETOXIFICATION SUPERFAMILY PROTEIN"/>
    <property type="match status" value="1"/>
</dbReference>
<protein>
    <recommendedName>
        <fullName evidence="4">HMA domain-containing protein</fullName>
    </recommendedName>
</protein>
<feature type="compositionally biased region" description="Basic and acidic residues" evidence="1">
    <location>
        <begin position="79"/>
        <end position="155"/>
    </location>
</feature>
<dbReference type="PANTHER" id="PTHR47005">
    <property type="entry name" value="HEAVY METAL TRANSPORT/DETOXIFICATION SUPERFAMILY PROTEIN"/>
    <property type="match status" value="1"/>
</dbReference>
<feature type="compositionally biased region" description="Low complexity" evidence="1">
    <location>
        <begin position="156"/>
        <end position="171"/>
    </location>
</feature>
<evidence type="ECO:0008006" key="4">
    <source>
        <dbReference type="Google" id="ProtNLM"/>
    </source>
</evidence>
<gene>
    <name evidence="2" type="ORF">B456_011G008600</name>
</gene>
<evidence type="ECO:0000313" key="3">
    <source>
        <dbReference type="Proteomes" id="UP000032304"/>
    </source>
</evidence>
<dbReference type="AlphaFoldDB" id="A0A0D2UMD5"/>
<dbReference type="EMBL" id="CM001750">
    <property type="protein sequence ID" value="KJB69156.1"/>
    <property type="molecule type" value="Genomic_DNA"/>
</dbReference>
<dbReference type="OMA" id="CCGPYYG"/>
<dbReference type="OrthoDB" id="785270at2759"/>
<accession>A0A0D2UMD5</accession>
<evidence type="ECO:0000313" key="2">
    <source>
        <dbReference type="EMBL" id="KJB69156.1"/>
    </source>
</evidence>
<feature type="region of interest" description="Disordered" evidence="1">
    <location>
        <begin position="73"/>
        <end position="172"/>
    </location>
</feature>
<dbReference type="KEGG" id="gra:105776115"/>
<dbReference type="SUPFAM" id="SSF55008">
    <property type="entry name" value="HMA, heavy metal-associated domain"/>
    <property type="match status" value="1"/>
</dbReference>
<sequence length="252" mass="27651">MAEKVTIMVLKVDLQCSKCYKKVKKVLCKYPQIRDQMYDEKANTVTITVVCCSPEKIRDKLCYKGGGSIKSIELKSPAKPKEPEKKPDKPKEAEKKPEKPKEAEKKPEKPKEAAEKKPEKPKEAEKKPEKPKDGEKKPEKPKEAAAEKKPDKPKEAAAAPPQKVAEPAAAAPLPPMAYAVGYTCSEGYYNGYGGGPSYYGGPPQQPFPCYETYGRPVYDSWGGGGGGGGYYRYGGRTGECFSEENPQGCSIM</sequence>
<keyword evidence="3" id="KW-1185">Reference proteome</keyword>
<dbReference type="Gramene" id="KJB69156">
    <property type="protein sequence ID" value="KJB69156"/>
    <property type="gene ID" value="B456_011G008600"/>
</dbReference>
<dbReference type="Gene3D" id="3.30.70.100">
    <property type="match status" value="1"/>
</dbReference>
<proteinExistence type="predicted"/>
<dbReference type="GO" id="GO:0046872">
    <property type="term" value="F:metal ion binding"/>
    <property type="evidence" value="ECO:0007669"/>
    <property type="project" value="InterPro"/>
</dbReference>
<name>A0A0D2UMD5_GOSRA</name>
<evidence type="ECO:0000256" key="1">
    <source>
        <dbReference type="SAM" id="MobiDB-lite"/>
    </source>
</evidence>
<reference evidence="2 3" key="1">
    <citation type="journal article" date="2012" name="Nature">
        <title>Repeated polyploidization of Gossypium genomes and the evolution of spinnable cotton fibres.</title>
        <authorList>
            <person name="Paterson A.H."/>
            <person name="Wendel J.F."/>
            <person name="Gundlach H."/>
            <person name="Guo H."/>
            <person name="Jenkins J."/>
            <person name="Jin D."/>
            <person name="Llewellyn D."/>
            <person name="Showmaker K.C."/>
            <person name="Shu S."/>
            <person name="Udall J."/>
            <person name="Yoo M.J."/>
            <person name="Byers R."/>
            <person name="Chen W."/>
            <person name="Doron-Faigenboim A."/>
            <person name="Duke M.V."/>
            <person name="Gong L."/>
            <person name="Grimwood J."/>
            <person name="Grover C."/>
            <person name="Grupp K."/>
            <person name="Hu G."/>
            <person name="Lee T.H."/>
            <person name="Li J."/>
            <person name="Lin L."/>
            <person name="Liu T."/>
            <person name="Marler B.S."/>
            <person name="Page J.T."/>
            <person name="Roberts A.W."/>
            <person name="Romanel E."/>
            <person name="Sanders W.S."/>
            <person name="Szadkowski E."/>
            <person name="Tan X."/>
            <person name="Tang H."/>
            <person name="Xu C."/>
            <person name="Wang J."/>
            <person name="Wang Z."/>
            <person name="Zhang D."/>
            <person name="Zhang L."/>
            <person name="Ashrafi H."/>
            <person name="Bedon F."/>
            <person name="Bowers J.E."/>
            <person name="Brubaker C.L."/>
            <person name="Chee P.W."/>
            <person name="Das S."/>
            <person name="Gingle A.R."/>
            <person name="Haigler C.H."/>
            <person name="Harker D."/>
            <person name="Hoffmann L.V."/>
            <person name="Hovav R."/>
            <person name="Jones D.C."/>
            <person name="Lemke C."/>
            <person name="Mansoor S."/>
            <person name="ur Rahman M."/>
            <person name="Rainville L.N."/>
            <person name="Rambani A."/>
            <person name="Reddy U.K."/>
            <person name="Rong J.K."/>
            <person name="Saranga Y."/>
            <person name="Scheffler B.E."/>
            <person name="Scheffler J.A."/>
            <person name="Stelly D.M."/>
            <person name="Triplett B.A."/>
            <person name="Van Deynze A."/>
            <person name="Vaslin M.F."/>
            <person name="Waghmare V.N."/>
            <person name="Walford S.A."/>
            <person name="Wright R.J."/>
            <person name="Zaki E.A."/>
            <person name="Zhang T."/>
            <person name="Dennis E.S."/>
            <person name="Mayer K.F."/>
            <person name="Peterson D.G."/>
            <person name="Rokhsar D.S."/>
            <person name="Wang X."/>
            <person name="Schmutz J."/>
        </authorList>
    </citation>
    <scope>NUCLEOTIDE SEQUENCE [LARGE SCALE GENOMIC DNA]</scope>
</reference>
<dbReference type="eggNOG" id="ENOG502R8VI">
    <property type="taxonomic scope" value="Eukaryota"/>
</dbReference>
<organism evidence="2 3">
    <name type="scientific">Gossypium raimondii</name>
    <name type="common">Peruvian cotton</name>
    <name type="synonym">Gossypium klotzschianum subsp. raimondii</name>
    <dbReference type="NCBI Taxonomy" id="29730"/>
    <lineage>
        <taxon>Eukaryota</taxon>
        <taxon>Viridiplantae</taxon>
        <taxon>Streptophyta</taxon>
        <taxon>Embryophyta</taxon>
        <taxon>Tracheophyta</taxon>
        <taxon>Spermatophyta</taxon>
        <taxon>Magnoliopsida</taxon>
        <taxon>eudicotyledons</taxon>
        <taxon>Gunneridae</taxon>
        <taxon>Pentapetalae</taxon>
        <taxon>rosids</taxon>
        <taxon>malvids</taxon>
        <taxon>Malvales</taxon>
        <taxon>Malvaceae</taxon>
        <taxon>Malvoideae</taxon>
        <taxon>Gossypium</taxon>
    </lineage>
</organism>